<dbReference type="HAMAP" id="MF_00244">
    <property type="entry name" value="NaMN_adenylyltr"/>
    <property type="match status" value="1"/>
</dbReference>
<dbReference type="NCBIfam" id="TIGR00482">
    <property type="entry name" value="nicotinate (nicotinamide) nucleotide adenylyltransferase"/>
    <property type="match status" value="1"/>
</dbReference>
<dbReference type="GO" id="GO:0005524">
    <property type="term" value="F:ATP binding"/>
    <property type="evidence" value="ECO:0007669"/>
    <property type="project" value="UniProtKB-KW"/>
</dbReference>
<evidence type="ECO:0000256" key="3">
    <source>
        <dbReference type="ARBA" id="ARBA00022679"/>
    </source>
</evidence>
<dbReference type="SUPFAM" id="SSF52374">
    <property type="entry name" value="Nucleotidylyl transferase"/>
    <property type="match status" value="1"/>
</dbReference>
<dbReference type="EC" id="2.7.7.18" evidence="9"/>
<dbReference type="GO" id="GO:0004515">
    <property type="term" value="F:nicotinate-nucleotide adenylyltransferase activity"/>
    <property type="evidence" value="ECO:0007669"/>
    <property type="project" value="UniProtKB-EC"/>
</dbReference>
<dbReference type="UniPathway" id="UPA00253"/>
<keyword evidence="7" id="KW-0520">NAD</keyword>
<keyword evidence="4 9" id="KW-0548">Nucleotidyltransferase</keyword>
<comment type="pathway">
    <text evidence="1">Cofactor biosynthesis; NAD(+) biosynthesis.</text>
</comment>
<dbReference type="InterPro" id="IPR005248">
    <property type="entry name" value="NadD/NMNAT"/>
</dbReference>
<reference evidence="9" key="1">
    <citation type="submission" date="2018-06" db="EMBL/GenBank/DDBJ databases">
        <authorList>
            <person name="Zhirakovskaya E."/>
        </authorList>
    </citation>
    <scope>NUCLEOTIDE SEQUENCE</scope>
</reference>
<keyword evidence="3 9" id="KW-0808">Transferase</keyword>
<name>A0A3B1DPQ0_9ZZZZ</name>
<accession>A0A3B1DPQ0</accession>
<gene>
    <name evidence="9" type="ORF">MNBD_UNCLBAC01-1864</name>
</gene>
<evidence type="ECO:0000259" key="8">
    <source>
        <dbReference type="Pfam" id="PF01467"/>
    </source>
</evidence>
<protein>
    <submittedName>
        <fullName evidence="9">Nicotinate-nucleotide adenylyltransferase</fullName>
        <ecNumber evidence="9">2.7.7.18</ecNumber>
    </submittedName>
</protein>
<keyword evidence="5" id="KW-0547">Nucleotide-binding</keyword>
<dbReference type="Gene3D" id="3.40.50.620">
    <property type="entry name" value="HUPs"/>
    <property type="match status" value="1"/>
</dbReference>
<keyword evidence="6" id="KW-0067">ATP-binding</keyword>
<dbReference type="InterPro" id="IPR004821">
    <property type="entry name" value="Cyt_trans-like"/>
</dbReference>
<evidence type="ECO:0000256" key="7">
    <source>
        <dbReference type="ARBA" id="ARBA00023027"/>
    </source>
</evidence>
<dbReference type="NCBIfam" id="NF000840">
    <property type="entry name" value="PRK00071.1-3"/>
    <property type="match status" value="1"/>
</dbReference>
<evidence type="ECO:0000256" key="4">
    <source>
        <dbReference type="ARBA" id="ARBA00022695"/>
    </source>
</evidence>
<evidence type="ECO:0000256" key="1">
    <source>
        <dbReference type="ARBA" id="ARBA00004790"/>
    </source>
</evidence>
<dbReference type="PANTHER" id="PTHR39321">
    <property type="entry name" value="NICOTINATE-NUCLEOTIDE ADENYLYLTRANSFERASE-RELATED"/>
    <property type="match status" value="1"/>
</dbReference>
<proteinExistence type="inferred from homology"/>
<keyword evidence="2" id="KW-0662">Pyridine nucleotide biosynthesis</keyword>
<dbReference type="GO" id="GO:0009435">
    <property type="term" value="P:NAD+ biosynthetic process"/>
    <property type="evidence" value="ECO:0007669"/>
    <property type="project" value="UniProtKB-UniPathway"/>
</dbReference>
<dbReference type="AlphaFoldDB" id="A0A3B1DPQ0"/>
<organism evidence="9">
    <name type="scientific">hydrothermal vent metagenome</name>
    <dbReference type="NCBI Taxonomy" id="652676"/>
    <lineage>
        <taxon>unclassified sequences</taxon>
        <taxon>metagenomes</taxon>
        <taxon>ecological metagenomes</taxon>
    </lineage>
</organism>
<evidence type="ECO:0000256" key="2">
    <source>
        <dbReference type="ARBA" id="ARBA00022642"/>
    </source>
</evidence>
<dbReference type="NCBIfam" id="TIGR00125">
    <property type="entry name" value="cyt_tran_rel"/>
    <property type="match status" value="1"/>
</dbReference>
<feature type="domain" description="Cytidyltransferase-like" evidence="8">
    <location>
        <begin position="5"/>
        <end position="163"/>
    </location>
</feature>
<sequence length="191" mass="21932">MRIGIFGGTFNPIHIGHLVAAQTVQEKLRLDKVVFVPSYLPPHKSSKNIIAAKDRYQMVQQAIKGNINFSVSDFEVKRIEKSYSIETVNFLETQFPRRTKIFFIIGEDGLATLSTWRCIDELLSKVTFAVVHRPGCEGRFSEIKIQAIPMAGLDISSSEIRKRIKANKKVQYILPQSVWQYIEKKKLYKRS</sequence>
<dbReference type="EMBL" id="UOGJ01000114">
    <property type="protein sequence ID" value="VAX36990.1"/>
    <property type="molecule type" value="Genomic_DNA"/>
</dbReference>
<evidence type="ECO:0000256" key="5">
    <source>
        <dbReference type="ARBA" id="ARBA00022741"/>
    </source>
</evidence>
<dbReference type="Pfam" id="PF01467">
    <property type="entry name" value="CTP_transf_like"/>
    <property type="match status" value="1"/>
</dbReference>
<dbReference type="CDD" id="cd02165">
    <property type="entry name" value="NMNAT"/>
    <property type="match status" value="1"/>
</dbReference>
<evidence type="ECO:0000313" key="9">
    <source>
        <dbReference type="EMBL" id="VAX36990.1"/>
    </source>
</evidence>
<evidence type="ECO:0000256" key="6">
    <source>
        <dbReference type="ARBA" id="ARBA00022840"/>
    </source>
</evidence>
<dbReference type="PANTHER" id="PTHR39321:SF3">
    <property type="entry name" value="PHOSPHOPANTETHEINE ADENYLYLTRANSFERASE"/>
    <property type="match status" value="1"/>
</dbReference>
<dbReference type="InterPro" id="IPR014729">
    <property type="entry name" value="Rossmann-like_a/b/a_fold"/>
</dbReference>